<dbReference type="EMBL" id="QHHQ01000002">
    <property type="protein sequence ID" value="RAI02224.1"/>
    <property type="molecule type" value="Genomic_DNA"/>
</dbReference>
<accession>A0A8B2NXG3</accession>
<dbReference type="SUPFAM" id="SSF54427">
    <property type="entry name" value="NTF2-like"/>
    <property type="match status" value="1"/>
</dbReference>
<dbReference type="AlphaFoldDB" id="A0A8B2NXG3"/>
<proteinExistence type="predicted"/>
<comment type="caution">
    <text evidence="1">The sequence shown here is derived from an EMBL/GenBank/DDBJ whole genome shotgun (WGS) entry which is preliminary data.</text>
</comment>
<gene>
    <name evidence="1" type="ORF">DLJ53_12725</name>
</gene>
<evidence type="ECO:0000313" key="1">
    <source>
        <dbReference type="EMBL" id="RAI02224.1"/>
    </source>
</evidence>
<dbReference type="InterPro" id="IPR032710">
    <property type="entry name" value="NTF2-like_dom_sf"/>
</dbReference>
<dbReference type="RefSeq" id="WP_111345650.1">
    <property type="nucleotide sequence ID" value="NZ_JAIWKD010000002.1"/>
</dbReference>
<dbReference type="OrthoDB" id="8635217at2"/>
<evidence type="ECO:0000313" key="2">
    <source>
        <dbReference type="Proteomes" id="UP000249590"/>
    </source>
</evidence>
<dbReference type="Proteomes" id="UP000249590">
    <property type="component" value="Unassembled WGS sequence"/>
</dbReference>
<reference evidence="1 2" key="1">
    <citation type="submission" date="2018-05" db="EMBL/GenBank/DDBJ databases">
        <title>Acuticoccus sediminis sp. nov., isolated from deep-sea sediment of Indian Ocean.</title>
        <authorList>
            <person name="Liu X."/>
            <person name="Lai Q."/>
            <person name="Du Y."/>
            <person name="Sun F."/>
            <person name="Zhang X."/>
            <person name="Wang S."/>
            <person name="Shao Z."/>
        </authorList>
    </citation>
    <scope>NUCLEOTIDE SEQUENCE [LARGE SCALE GENOMIC DNA]</scope>
    <source>
        <strain evidence="1 2">PTG4-2</strain>
    </source>
</reference>
<organism evidence="1 2">
    <name type="scientific">Acuticoccus sediminis</name>
    <dbReference type="NCBI Taxonomy" id="2184697"/>
    <lineage>
        <taxon>Bacteria</taxon>
        <taxon>Pseudomonadati</taxon>
        <taxon>Pseudomonadota</taxon>
        <taxon>Alphaproteobacteria</taxon>
        <taxon>Hyphomicrobiales</taxon>
        <taxon>Amorphaceae</taxon>
        <taxon>Acuticoccus</taxon>
    </lineage>
</organism>
<dbReference type="Gene3D" id="3.10.450.50">
    <property type="match status" value="1"/>
</dbReference>
<name>A0A8B2NXG3_9HYPH</name>
<keyword evidence="2" id="KW-1185">Reference proteome</keyword>
<sequence length="134" mass="14885">MSSCEWAANLAVDYLGAMEARDLDAARRLVAPGDLDIVFPGGRRFTRIEEIVANSSGRYRIVKKRITGCTAWESGPRAHVMITGTLYGEWPDGAPFEGIRFCDWFELQDGLIVKQHVWNDAGERLLALGRGTEA</sequence>
<protein>
    <recommendedName>
        <fullName evidence="3">SnoaL-like domain-containing protein</fullName>
    </recommendedName>
</protein>
<evidence type="ECO:0008006" key="3">
    <source>
        <dbReference type="Google" id="ProtNLM"/>
    </source>
</evidence>